<dbReference type="GO" id="GO:0005634">
    <property type="term" value="C:nucleus"/>
    <property type="evidence" value="ECO:0007669"/>
    <property type="project" value="InterPro"/>
</dbReference>
<gene>
    <name evidence="2" type="ORF">BSTOLATCC_MIC45669</name>
</gene>
<dbReference type="AlphaFoldDB" id="A0AAU9JLS7"/>
<reference evidence="2" key="1">
    <citation type="submission" date="2021-09" db="EMBL/GenBank/DDBJ databases">
        <authorList>
            <consortium name="AG Swart"/>
            <person name="Singh M."/>
            <person name="Singh A."/>
            <person name="Seah K."/>
            <person name="Emmerich C."/>
        </authorList>
    </citation>
    <scope>NUCLEOTIDE SEQUENCE</scope>
    <source>
        <strain evidence="2">ATCC30299</strain>
    </source>
</reference>
<name>A0AAU9JLS7_9CILI</name>
<dbReference type="InterPro" id="IPR003175">
    <property type="entry name" value="CDI_dom"/>
</dbReference>
<protein>
    <recommendedName>
        <fullName evidence="1">Cyclin-dependent kinase inhibitor domain-containing protein</fullName>
    </recommendedName>
</protein>
<evidence type="ECO:0000313" key="2">
    <source>
        <dbReference type="EMBL" id="CAG9328214.1"/>
    </source>
</evidence>
<keyword evidence="3" id="KW-1185">Reference proteome</keyword>
<dbReference type="EMBL" id="CAJZBQ010000045">
    <property type="protein sequence ID" value="CAG9328214.1"/>
    <property type="molecule type" value="Genomic_DNA"/>
</dbReference>
<dbReference type="Pfam" id="PF02234">
    <property type="entry name" value="CDI"/>
    <property type="match status" value="1"/>
</dbReference>
<comment type="caution">
    <text evidence="2">The sequence shown here is derived from an EMBL/GenBank/DDBJ whole genome shotgun (WGS) entry which is preliminary data.</text>
</comment>
<evidence type="ECO:0000259" key="1">
    <source>
        <dbReference type="Pfam" id="PF02234"/>
    </source>
</evidence>
<evidence type="ECO:0000313" key="3">
    <source>
        <dbReference type="Proteomes" id="UP001162131"/>
    </source>
</evidence>
<organism evidence="2 3">
    <name type="scientific">Blepharisma stoltei</name>
    <dbReference type="NCBI Taxonomy" id="1481888"/>
    <lineage>
        <taxon>Eukaryota</taxon>
        <taxon>Sar</taxon>
        <taxon>Alveolata</taxon>
        <taxon>Ciliophora</taxon>
        <taxon>Postciliodesmatophora</taxon>
        <taxon>Heterotrichea</taxon>
        <taxon>Heterotrichida</taxon>
        <taxon>Blepharismidae</taxon>
        <taxon>Blepharisma</taxon>
    </lineage>
</organism>
<dbReference type="GO" id="GO:0051726">
    <property type="term" value="P:regulation of cell cycle"/>
    <property type="evidence" value="ECO:0007669"/>
    <property type="project" value="InterPro"/>
</dbReference>
<accession>A0AAU9JLS7</accession>
<sequence length="85" mass="9860">MNANEDAIANKAIEDWMSIIKDDLEASNKEASIRYNYDFKRDIPLGDVSSDFYWFSDDSSPKESIFKPRILVDLSLNVSQYFKRA</sequence>
<proteinExistence type="predicted"/>
<dbReference type="GO" id="GO:0004861">
    <property type="term" value="F:cyclin-dependent protein serine/threonine kinase inhibitor activity"/>
    <property type="evidence" value="ECO:0007669"/>
    <property type="project" value="InterPro"/>
</dbReference>
<dbReference type="Proteomes" id="UP001162131">
    <property type="component" value="Unassembled WGS sequence"/>
</dbReference>
<feature type="domain" description="Cyclin-dependent kinase inhibitor" evidence="1">
    <location>
        <begin position="21"/>
        <end position="54"/>
    </location>
</feature>